<keyword evidence="2" id="KW-1185">Reference proteome</keyword>
<dbReference type="Proteomes" id="UP000541154">
    <property type="component" value="Unassembled WGS sequence"/>
</dbReference>
<evidence type="ECO:0000313" key="1">
    <source>
        <dbReference type="EMBL" id="KAF5857983.1"/>
    </source>
</evidence>
<dbReference type="AlphaFoldDB" id="A0A8H6A246"/>
<organism evidence="1 2">
    <name type="scientific">Petromyces alliaceus</name>
    <name type="common">Aspergillus alliaceus</name>
    <dbReference type="NCBI Taxonomy" id="209559"/>
    <lineage>
        <taxon>Eukaryota</taxon>
        <taxon>Fungi</taxon>
        <taxon>Dikarya</taxon>
        <taxon>Ascomycota</taxon>
        <taxon>Pezizomycotina</taxon>
        <taxon>Eurotiomycetes</taxon>
        <taxon>Eurotiomycetidae</taxon>
        <taxon>Eurotiales</taxon>
        <taxon>Aspergillaceae</taxon>
        <taxon>Aspergillus</taxon>
        <taxon>Aspergillus subgen. Circumdati</taxon>
    </lineage>
</organism>
<proteinExistence type="predicted"/>
<accession>A0A8H6A246</accession>
<protein>
    <submittedName>
        <fullName evidence="1">Uncharacterized protein</fullName>
    </submittedName>
</protein>
<dbReference type="EMBL" id="SPNV01000227">
    <property type="protein sequence ID" value="KAF5857983.1"/>
    <property type="molecule type" value="Genomic_DNA"/>
</dbReference>
<gene>
    <name evidence="1" type="ORF">ETB97_004982</name>
</gene>
<sequence length="142" mass="15881">MFPVLERPYSVMETADTTTLQLSLDCPESTRIFGLEIRLPLFLDVATKGTVRHNTGWNNCDDHDFQNRLALEKKEEYALALIMFAKVRATVTMGDTTVTTAESQVGNESNMADEREHARLELLLIYALLQSLDGAVDSQAKS</sequence>
<name>A0A8H6A246_PETAA</name>
<comment type="caution">
    <text evidence="1">The sequence shown here is derived from an EMBL/GenBank/DDBJ whole genome shotgun (WGS) entry which is preliminary data.</text>
</comment>
<evidence type="ECO:0000313" key="2">
    <source>
        <dbReference type="Proteomes" id="UP000541154"/>
    </source>
</evidence>
<reference evidence="1 2" key="1">
    <citation type="submission" date="2019-04" db="EMBL/GenBank/DDBJ databases">
        <title>Aspergillus burnettii sp. nov., novel species from soil in southeast Queensland.</title>
        <authorList>
            <person name="Gilchrist C.L.M."/>
            <person name="Pitt J.I."/>
            <person name="Lange L."/>
            <person name="Lacey H.J."/>
            <person name="Vuong D."/>
            <person name="Midgley D.J."/>
            <person name="Greenfield P."/>
            <person name="Bradbury M."/>
            <person name="Lacey E."/>
            <person name="Busk P.K."/>
            <person name="Pilgaard B."/>
            <person name="Chooi Y.H."/>
            <person name="Piggott A.M."/>
        </authorList>
    </citation>
    <scope>NUCLEOTIDE SEQUENCE [LARGE SCALE GENOMIC DNA]</scope>
    <source>
        <strain evidence="1 2">FRR 5400</strain>
    </source>
</reference>